<organism evidence="2 3">
    <name type="scientific">Thiohalocapsa halophila</name>
    <dbReference type="NCBI Taxonomy" id="69359"/>
    <lineage>
        <taxon>Bacteria</taxon>
        <taxon>Pseudomonadati</taxon>
        <taxon>Pseudomonadota</taxon>
        <taxon>Gammaproteobacteria</taxon>
        <taxon>Chromatiales</taxon>
        <taxon>Chromatiaceae</taxon>
        <taxon>Thiohalocapsa</taxon>
    </lineage>
</organism>
<dbReference type="Pfam" id="PF01850">
    <property type="entry name" value="PIN"/>
    <property type="match status" value="1"/>
</dbReference>
<evidence type="ECO:0000313" key="3">
    <source>
        <dbReference type="Proteomes" id="UP000748752"/>
    </source>
</evidence>
<gene>
    <name evidence="2" type="ORF">CKO31_22505</name>
</gene>
<name>A0ABS1CNE9_9GAMM</name>
<dbReference type="CDD" id="cd09872">
    <property type="entry name" value="PIN_Sll0205-like"/>
    <property type="match status" value="1"/>
</dbReference>
<dbReference type="EMBL" id="NRRV01000087">
    <property type="protein sequence ID" value="MBK1633468.1"/>
    <property type="molecule type" value="Genomic_DNA"/>
</dbReference>
<dbReference type="SUPFAM" id="SSF88723">
    <property type="entry name" value="PIN domain-like"/>
    <property type="match status" value="1"/>
</dbReference>
<reference evidence="2 3" key="1">
    <citation type="journal article" date="2020" name="Microorganisms">
        <title>Osmotic Adaptation and Compatible Solute Biosynthesis of Phototrophic Bacteria as Revealed from Genome Analyses.</title>
        <authorList>
            <person name="Imhoff J.F."/>
            <person name="Rahn T."/>
            <person name="Kunzel S."/>
            <person name="Keller A."/>
            <person name="Neulinger S.C."/>
        </authorList>
    </citation>
    <scope>NUCLEOTIDE SEQUENCE [LARGE SCALE GENOMIC DNA]</scope>
    <source>
        <strain evidence="2 3">DSM 6210</strain>
    </source>
</reference>
<dbReference type="PANTHER" id="PTHR36173:SF2">
    <property type="entry name" value="RIBONUCLEASE VAPC16"/>
    <property type="match status" value="1"/>
</dbReference>
<dbReference type="PANTHER" id="PTHR36173">
    <property type="entry name" value="RIBONUCLEASE VAPC16-RELATED"/>
    <property type="match status" value="1"/>
</dbReference>
<accession>A0ABS1CNE9</accession>
<sequence length="128" mass="14266">MRLLLDTHALLWWLDGDERLSTNARRAIADPEATLFVSAASAWEIATKVRIGKLPGVIEVAERLSAILADQSLQPLPIGIEHARRAGLMPGEHRDPFDHMLIAQVQIEALCLVSNEKCFDRFGIEGLW</sequence>
<proteinExistence type="predicted"/>
<dbReference type="InterPro" id="IPR029060">
    <property type="entry name" value="PIN-like_dom_sf"/>
</dbReference>
<protein>
    <submittedName>
        <fullName evidence="2">PIN domain nuclease</fullName>
    </submittedName>
</protein>
<comment type="caution">
    <text evidence="2">The sequence shown here is derived from an EMBL/GenBank/DDBJ whole genome shotgun (WGS) entry which is preliminary data.</text>
</comment>
<dbReference type="InterPro" id="IPR052919">
    <property type="entry name" value="TA_system_RNase"/>
</dbReference>
<dbReference type="RefSeq" id="WP_200242031.1">
    <property type="nucleotide sequence ID" value="NZ_NRRV01000087.1"/>
</dbReference>
<evidence type="ECO:0000313" key="2">
    <source>
        <dbReference type="EMBL" id="MBK1633468.1"/>
    </source>
</evidence>
<dbReference type="InterPro" id="IPR041705">
    <property type="entry name" value="PIN_Sll0205"/>
</dbReference>
<dbReference type="Gene3D" id="3.40.50.1010">
    <property type="entry name" value="5'-nuclease"/>
    <property type="match status" value="1"/>
</dbReference>
<feature type="domain" description="PIN" evidence="1">
    <location>
        <begin position="4"/>
        <end position="123"/>
    </location>
</feature>
<keyword evidence="3" id="KW-1185">Reference proteome</keyword>
<evidence type="ECO:0000259" key="1">
    <source>
        <dbReference type="Pfam" id="PF01850"/>
    </source>
</evidence>
<dbReference type="Proteomes" id="UP000748752">
    <property type="component" value="Unassembled WGS sequence"/>
</dbReference>
<dbReference type="InterPro" id="IPR002716">
    <property type="entry name" value="PIN_dom"/>
</dbReference>